<evidence type="ECO:0000313" key="2">
    <source>
        <dbReference type="EMBL" id="PZG15202.1"/>
    </source>
</evidence>
<proteinExistence type="predicted"/>
<protein>
    <submittedName>
        <fullName evidence="2">Uncharacterized protein</fullName>
    </submittedName>
</protein>
<feature type="region of interest" description="Disordered" evidence="1">
    <location>
        <begin position="118"/>
        <end position="149"/>
    </location>
</feature>
<name>A0A2W2DT73_9ACTN</name>
<gene>
    <name evidence="2" type="ORF">C1I95_20090</name>
</gene>
<sequence length="149" mass="15950">MMAEIVGGDLYRLWRVSEVHLPRIADVYYDAARVVAGARSSGSSSDADAFRDSTPVYPGSTALSSPVGAAWAALRNELQRMYTQVGDTVLVGAEGIRQASQAYLDTDLVNSDALQLYLDDPRNHNPNDPASNPPAEDADDHPGTPPPLP</sequence>
<reference evidence="2 3" key="1">
    <citation type="submission" date="2018-01" db="EMBL/GenBank/DDBJ databases">
        <title>Draft genome sequence of Jishengella sp. NA12.</title>
        <authorList>
            <person name="Sahin N."/>
            <person name="Ay H."/>
            <person name="Saygin H."/>
        </authorList>
    </citation>
    <scope>NUCLEOTIDE SEQUENCE [LARGE SCALE GENOMIC DNA]</scope>
    <source>
        <strain evidence="2 3">NA12</strain>
    </source>
</reference>
<dbReference type="AlphaFoldDB" id="A0A2W2DT73"/>
<evidence type="ECO:0000313" key="3">
    <source>
        <dbReference type="Proteomes" id="UP000248924"/>
    </source>
</evidence>
<evidence type="ECO:0000256" key="1">
    <source>
        <dbReference type="SAM" id="MobiDB-lite"/>
    </source>
</evidence>
<dbReference type="Proteomes" id="UP000248924">
    <property type="component" value="Unassembled WGS sequence"/>
</dbReference>
<keyword evidence="3" id="KW-1185">Reference proteome</keyword>
<dbReference type="OrthoDB" id="3291728at2"/>
<accession>A0A2W2DT73</accession>
<organism evidence="2 3">
    <name type="scientific">Micromonospora craterilacus</name>
    <dbReference type="NCBI Taxonomy" id="1655439"/>
    <lineage>
        <taxon>Bacteria</taxon>
        <taxon>Bacillati</taxon>
        <taxon>Actinomycetota</taxon>
        <taxon>Actinomycetes</taxon>
        <taxon>Micromonosporales</taxon>
        <taxon>Micromonosporaceae</taxon>
        <taxon>Micromonospora</taxon>
    </lineage>
</organism>
<dbReference type="EMBL" id="POTY01000131">
    <property type="protein sequence ID" value="PZG15202.1"/>
    <property type="molecule type" value="Genomic_DNA"/>
</dbReference>
<comment type="caution">
    <text evidence="2">The sequence shown here is derived from an EMBL/GenBank/DDBJ whole genome shotgun (WGS) entry which is preliminary data.</text>
</comment>